<evidence type="ECO:0000313" key="3">
    <source>
        <dbReference type="Proteomes" id="UP000620124"/>
    </source>
</evidence>
<gene>
    <name evidence="2" type="ORF">MVEN_00275600</name>
</gene>
<name>A0A8H7DCL6_9AGAR</name>
<keyword evidence="3" id="KW-1185">Reference proteome</keyword>
<feature type="region of interest" description="Disordered" evidence="1">
    <location>
        <begin position="71"/>
        <end position="90"/>
    </location>
</feature>
<dbReference type="EMBL" id="JACAZI010000002">
    <property type="protein sequence ID" value="KAF7369460.1"/>
    <property type="molecule type" value="Genomic_DNA"/>
</dbReference>
<organism evidence="2 3">
    <name type="scientific">Mycena venus</name>
    <dbReference type="NCBI Taxonomy" id="2733690"/>
    <lineage>
        <taxon>Eukaryota</taxon>
        <taxon>Fungi</taxon>
        <taxon>Dikarya</taxon>
        <taxon>Basidiomycota</taxon>
        <taxon>Agaricomycotina</taxon>
        <taxon>Agaricomycetes</taxon>
        <taxon>Agaricomycetidae</taxon>
        <taxon>Agaricales</taxon>
        <taxon>Marasmiineae</taxon>
        <taxon>Mycenaceae</taxon>
        <taxon>Mycena</taxon>
    </lineage>
</organism>
<accession>A0A8H7DCL6</accession>
<reference evidence="2" key="1">
    <citation type="submission" date="2020-05" db="EMBL/GenBank/DDBJ databases">
        <title>Mycena genomes resolve the evolution of fungal bioluminescence.</title>
        <authorList>
            <person name="Tsai I.J."/>
        </authorList>
    </citation>
    <scope>NUCLEOTIDE SEQUENCE</scope>
    <source>
        <strain evidence="2">CCC161011</strain>
    </source>
</reference>
<proteinExistence type="predicted"/>
<dbReference type="Proteomes" id="UP000620124">
    <property type="component" value="Unassembled WGS sequence"/>
</dbReference>
<dbReference type="AlphaFoldDB" id="A0A8H7DCL6"/>
<protein>
    <submittedName>
        <fullName evidence="2">Pleiotropic drug resistance ABC transporter protein</fullName>
    </submittedName>
</protein>
<feature type="compositionally biased region" description="Polar residues" evidence="1">
    <location>
        <begin position="71"/>
        <end position="89"/>
    </location>
</feature>
<sequence>MSTVFKGTAILCSLPCELDGFSGSPILVGVHTLTGIMLLLLALDSFHTYSVPPNTNLQDFPDKAAWINTSLKGHTRDTPSTPETRSSPALNIMDKPWPLNKISADVIMDDTLSESEIYSTQMLREKRGYPLYVPGPQESLPEEYRRVGVTIGDVGIITPEGAFDFFFNIYLPADHPINDNYVPENFFPLPSYKSSDVDEHLYEPGSYVSTPSVERLEFKNRSSEQNFFFNCHSLQGAVLALPHGSRVQKLHNVETIKNYATRHAESWFKYINGPRGRGLDGSVYSSHVKGLP</sequence>
<evidence type="ECO:0000313" key="2">
    <source>
        <dbReference type="EMBL" id="KAF7369460.1"/>
    </source>
</evidence>
<dbReference type="OrthoDB" id="3222453at2759"/>
<comment type="caution">
    <text evidence="2">The sequence shown here is derived from an EMBL/GenBank/DDBJ whole genome shotgun (WGS) entry which is preliminary data.</text>
</comment>
<evidence type="ECO:0000256" key="1">
    <source>
        <dbReference type="SAM" id="MobiDB-lite"/>
    </source>
</evidence>